<reference evidence="1" key="1">
    <citation type="submission" date="2021-01" db="EMBL/GenBank/DDBJ databases">
        <title>Whole genome shotgun sequence of Rhizocola hellebori NBRC 109834.</title>
        <authorList>
            <person name="Komaki H."/>
            <person name="Tamura T."/>
        </authorList>
    </citation>
    <scope>NUCLEOTIDE SEQUENCE</scope>
    <source>
        <strain evidence="1">NBRC 109834</strain>
    </source>
</reference>
<accession>A0A8J3VJM6</accession>
<dbReference type="InterPro" id="IPR046156">
    <property type="entry name" value="DUF6158"/>
</dbReference>
<dbReference type="Pfam" id="PF19655">
    <property type="entry name" value="DUF6158"/>
    <property type="match status" value="1"/>
</dbReference>
<sequence length="86" mass="9802">MTYPTQTLTAIPAVELDDDALRRELAATHQLQVVVQQRGFPHELGSVGLRLAELDAEYLRRFPHAATKWPWPLPGKEFERQPKKLG</sequence>
<dbReference type="Proteomes" id="UP000612899">
    <property type="component" value="Unassembled WGS sequence"/>
</dbReference>
<protein>
    <submittedName>
        <fullName evidence="1">Uncharacterized protein</fullName>
    </submittedName>
</protein>
<proteinExistence type="predicted"/>
<organism evidence="1 2">
    <name type="scientific">Rhizocola hellebori</name>
    <dbReference type="NCBI Taxonomy" id="1392758"/>
    <lineage>
        <taxon>Bacteria</taxon>
        <taxon>Bacillati</taxon>
        <taxon>Actinomycetota</taxon>
        <taxon>Actinomycetes</taxon>
        <taxon>Micromonosporales</taxon>
        <taxon>Micromonosporaceae</taxon>
        <taxon>Rhizocola</taxon>
    </lineage>
</organism>
<evidence type="ECO:0000313" key="1">
    <source>
        <dbReference type="EMBL" id="GIH08637.1"/>
    </source>
</evidence>
<comment type="caution">
    <text evidence="1">The sequence shown here is derived from an EMBL/GenBank/DDBJ whole genome shotgun (WGS) entry which is preliminary data.</text>
</comment>
<name>A0A8J3VJM6_9ACTN</name>
<dbReference type="AlphaFoldDB" id="A0A8J3VJM6"/>
<keyword evidence="2" id="KW-1185">Reference proteome</keyword>
<dbReference type="EMBL" id="BONY01000052">
    <property type="protein sequence ID" value="GIH08637.1"/>
    <property type="molecule type" value="Genomic_DNA"/>
</dbReference>
<dbReference type="RefSeq" id="WP_203912383.1">
    <property type="nucleotide sequence ID" value="NZ_BONY01000052.1"/>
</dbReference>
<evidence type="ECO:0000313" key="2">
    <source>
        <dbReference type="Proteomes" id="UP000612899"/>
    </source>
</evidence>
<gene>
    <name evidence="1" type="ORF">Rhe02_67040</name>
</gene>